<evidence type="ECO:0000313" key="3">
    <source>
        <dbReference type="EMBL" id="TYC51153.1"/>
    </source>
</evidence>
<feature type="domain" description="Rad50/SbcC-type AAA" evidence="2">
    <location>
        <begin position="6"/>
        <end position="222"/>
    </location>
</feature>
<keyword evidence="3" id="KW-0547">Nucleotide-binding</keyword>
<dbReference type="GO" id="GO:0016887">
    <property type="term" value="F:ATP hydrolysis activity"/>
    <property type="evidence" value="ECO:0007669"/>
    <property type="project" value="InterPro"/>
</dbReference>
<comment type="caution">
    <text evidence="3">The sequence shown here is derived from an EMBL/GenBank/DDBJ whole genome shotgun (WGS) entry which is preliminary data.</text>
</comment>
<dbReference type="InterPro" id="IPR003959">
    <property type="entry name" value="ATPase_AAA_core"/>
</dbReference>
<dbReference type="Pfam" id="PF13304">
    <property type="entry name" value="AAA_21"/>
    <property type="match status" value="1"/>
</dbReference>
<dbReference type="PANTHER" id="PTHR32182:SF23">
    <property type="entry name" value="ATP BINDING PROTEIN"/>
    <property type="match status" value="1"/>
</dbReference>
<sequence>MKIDHIYLKNYRCFAALSVDFHPQMTVLVAQNGQGKTTVLDAVKIALWPFVAGFDLGSTTNDVTSIHIDDVRREEVEAHEMDWRLPAEIKSSGNMHVRRLILEDVIEDPCPQAEEATRDFSIIYAENVPWQSVRYRDSVKKGTKTKDLVVVKALNLNETAKALELRIFSSSQSPPDDLPMLGYYGTGRLWAQKKLTAVHEKSDDETQSRTFAYRDCLDPASSYKHFAAWFSRVHKSYFQAQIRNLEKQLPLNADVAYGLIAPFKAVQKVVDCILKPHTGWHTLEYSAEHEELVLTNDQNGRLKVSQLSDGIRNMLALVSDIAYRCYKLNAHLGEAAPRRTHGIVMIDEVDMHLHPSWQQTVLTDLMAAFPKLQFIVTTHSPQVLTSVDCSCIRLLGQETDSETGEQVSTIKPVTLQTKGVASSDLLAQIMGVNPIPDLPEAQMVSDYHALIQQDLHETEGMALRERMEAHFGADHPVMRECERMIRLQTFKRRLPRKLGEGN</sequence>
<keyword evidence="3" id="KW-0067">ATP-binding</keyword>
<organism evidence="3 4">
    <name type="scientific">Zoogloea oleivorans</name>
    <dbReference type="NCBI Taxonomy" id="1552750"/>
    <lineage>
        <taxon>Bacteria</taxon>
        <taxon>Pseudomonadati</taxon>
        <taxon>Pseudomonadota</taxon>
        <taxon>Betaproteobacteria</taxon>
        <taxon>Rhodocyclales</taxon>
        <taxon>Zoogloeaceae</taxon>
        <taxon>Zoogloea</taxon>
    </lineage>
</organism>
<name>A0A6C2CCI3_9RHOO</name>
<dbReference type="Pfam" id="PF13476">
    <property type="entry name" value="AAA_23"/>
    <property type="match status" value="1"/>
</dbReference>
<dbReference type="GO" id="GO:0006302">
    <property type="term" value="P:double-strand break repair"/>
    <property type="evidence" value="ECO:0007669"/>
    <property type="project" value="InterPro"/>
</dbReference>
<reference evidence="3 4" key="1">
    <citation type="submission" date="2019-01" db="EMBL/GenBank/DDBJ databases">
        <title>Zoogloea oleivorans genome sequencing and assembly.</title>
        <authorList>
            <person name="Tancsics A."/>
            <person name="Farkas M."/>
            <person name="Kriszt B."/>
            <person name="Maroti G."/>
            <person name="Horvath B."/>
        </authorList>
    </citation>
    <scope>NUCLEOTIDE SEQUENCE [LARGE SCALE GENOMIC DNA]</scope>
    <source>
        <strain evidence="3 4">Buc</strain>
    </source>
</reference>
<dbReference type="AlphaFoldDB" id="A0A6C2CCI3"/>
<evidence type="ECO:0000259" key="1">
    <source>
        <dbReference type="Pfam" id="PF13304"/>
    </source>
</evidence>
<dbReference type="GO" id="GO:0000731">
    <property type="term" value="P:DNA synthesis involved in DNA repair"/>
    <property type="evidence" value="ECO:0007669"/>
    <property type="project" value="TreeGrafter"/>
</dbReference>
<dbReference type="GO" id="GO:0005524">
    <property type="term" value="F:ATP binding"/>
    <property type="evidence" value="ECO:0007669"/>
    <property type="project" value="UniProtKB-KW"/>
</dbReference>
<dbReference type="InterPro" id="IPR038729">
    <property type="entry name" value="Rad50/SbcC_AAA"/>
</dbReference>
<gene>
    <name evidence="3" type="ORF">ETQ85_24545</name>
</gene>
<dbReference type="EMBL" id="SDKK01000043">
    <property type="protein sequence ID" value="TYC51153.1"/>
    <property type="molecule type" value="Genomic_DNA"/>
</dbReference>
<dbReference type="Proteomes" id="UP000389128">
    <property type="component" value="Unassembled WGS sequence"/>
</dbReference>
<accession>A0A6C2CCI3</accession>
<dbReference type="RefSeq" id="WP_148581641.1">
    <property type="nucleotide sequence ID" value="NZ_SDKK01000043.1"/>
</dbReference>
<feature type="domain" description="ATPase AAA-type core" evidence="1">
    <location>
        <begin position="294"/>
        <end position="384"/>
    </location>
</feature>
<dbReference type="Gene3D" id="3.40.50.300">
    <property type="entry name" value="P-loop containing nucleotide triphosphate hydrolases"/>
    <property type="match status" value="1"/>
</dbReference>
<dbReference type="OrthoDB" id="8594152at2"/>
<protein>
    <submittedName>
        <fullName evidence="3">ATP-binding protein</fullName>
    </submittedName>
</protein>
<dbReference type="PANTHER" id="PTHR32182">
    <property type="entry name" value="DNA REPLICATION AND REPAIR PROTEIN RECF"/>
    <property type="match status" value="1"/>
</dbReference>
<keyword evidence="4" id="KW-1185">Reference proteome</keyword>
<proteinExistence type="predicted"/>
<dbReference type="InterPro" id="IPR027417">
    <property type="entry name" value="P-loop_NTPase"/>
</dbReference>
<evidence type="ECO:0000259" key="2">
    <source>
        <dbReference type="Pfam" id="PF13476"/>
    </source>
</evidence>
<evidence type="ECO:0000313" key="4">
    <source>
        <dbReference type="Proteomes" id="UP000389128"/>
    </source>
</evidence>
<dbReference type="SUPFAM" id="SSF52540">
    <property type="entry name" value="P-loop containing nucleoside triphosphate hydrolases"/>
    <property type="match status" value="1"/>
</dbReference>